<dbReference type="RefSeq" id="WP_058470244.1">
    <property type="nucleotide sequence ID" value="NZ_CAAAIC010000004.1"/>
</dbReference>
<dbReference type="EMBL" id="LNYJ01000011">
    <property type="protein sequence ID" value="KTD16386.1"/>
    <property type="molecule type" value="Genomic_DNA"/>
</dbReference>
<feature type="compositionally biased region" description="Polar residues" evidence="1">
    <location>
        <begin position="464"/>
        <end position="476"/>
    </location>
</feature>
<dbReference type="OrthoDB" id="5657020at2"/>
<dbReference type="PATRIC" id="fig|456.5.peg.734"/>
<keyword evidence="3" id="KW-1185">Reference proteome</keyword>
<organism evidence="2 3">
    <name type="scientific">Legionella jordanis</name>
    <dbReference type="NCBI Taxonomy" id="456"/>
    <lineage>
        <taxon>Bacteria</taxon>
        <taxon>Pseudomonadati</taxon>
        <taxon>Pseudomonadota</taxon>
        <taxon>Gammaproteobacteria</taxon>
        <taxon>Legionellales</taxon>
        <taxon>Legionellaceae</taxon>
        <taxon>Legionella</taxon>
    </lineage>
</organism>
<proteinExistence type="predicted"/>
<evidence type="ECO:0000313" key="2">
    <source>
        <dbReference type="EMBL" id="KTD16386.1"/>
    </source>
</evidence>
<dbReference type="AlphaFoldDB" id="A0A0W0V8F1"/>
<feature type="region of interest" description="Disordered" evidence="1">
    <location>
        <begin position="432"/>
        <end position="479"/>
    </location>
</feature>
<gene>
    <name evidence="2" type="ORF">Ljor_0692</name>
</gene>
<accession>A0A0W0V8F1</accession>
<evidence type="ECO:0000313" key="3">
    <source>
        <dbReference type="Proteomes" id="UP000055035"/>
    </source>
</evidence>
<comment type="caution">
    <text evidence="2">The sequence shown here is derived from an EMBL/GenBank/DDBJ whole genome shotgun (WGS) entry which is preliminary data.</text>
</comment>
<reference evidence="2 3" key="1">
    <citation type="submission" date="2015-11" db="EMBL/GenBank/DDBJ databases">
        <title>Genomic analysis of 38 Legionella species identifies large and diverse effector repertoires.</title>
        <authorList>
            <person name="Burstein D."/>
            <person name="Amaro F."/>
            <person name="Zusman T."/>
            <person name="Lifshitz Z."/>
            <person name="Cohen O."/>
            <person name="Gilbert J.A."/>
            <person name="Pupko T."/>
            <person name="Shuman H.A."/>
            <person name="Segal G."/>
        </authorList>
    </citation>
    <scope>NUCLEOTIDE SEQUENCE [LARGE SCALE GENOMIC DNA]</scope>
    <source>
        <strain evidence="2 3">BL-540</strain>
    </source>
</reference>
<sequence>MRKKKVWVYAGTGVAYDQPIELNKLVNPLSKNGFIFKGDLPLNNGQMVSLELINISAQVKRKNLVWVYANTGIIFENPVDALSLINPKRNPKNGLICEGQLQLDDNQFVDLELISLQAQKLRESQVWVYAGTGIIFEHPVDPFNLINPKKSTKNGFICEGQLQLDDNRIIDLELISSKAQKERQKQVWVYAATGVIYEGPVEYSKLIAPQRVQTKNGFIIKASLGIEGNRTINLELISSLAQKERTKQVWVYAKTGIAYENAVDASSLLNPKVCPDNGFISQGDLQLENGTIVALELITVSAQKKRVNQVWVYAGTGIAYAHPVDVFSLINPKKNPENGFICGGQLQLDDNQVIDLELISLQAKKRREKQVWVYEGTGTLYENSVDPTCLIKPEYHPKYNYLYKGQLVDSQNQSISLELVASQTQKRRFEQQQLNQQGLPRVTAPNRHKRKVSSIEGKDLSDPQAKQSRENQNSGNFFVFFNPNRSQSVSTETGKSRILYKL</sequence>
<evidence type="ECO:0000256" key="1">
    <source>
        <dbReference type="SAM" id="MobiDB-lite"/>
    </source>
</evidence>
<protein>
    <submittedName>
        <fullName evidence="2">Uncharacterized protein</fullName>
    </submittedName>
</protein>
<dbReference type="Proteomes" id="UP000055035">
    <property type="component" value="Unassembled WGS sequence"/>
</dbReference>
<name>A0A0W0V8F1_9GAMM</name>